<sequence>MYCFVCLQIRCASPRGCEKPSGYEKAKAPEVQVMASLSTFLYPEIPELFKNSYLGNLPDMLDNESNGLYKFWRQTKSGSSTGLQWHTLLKVMPEIVAFYQRSNPDYCIAKAKRGNKACNEKRLLTEDDLTLSRAIEITSSVEAAEFEAISIKDRVASKIHKFTKANAMPENAVCYRCGKGPHKHSDCYFCNAECRKCQKKGHISAACQSKPDSVARKEKRKCKVRQVAETEKSEQEKTDSASAPGLKHPTNEDNWNIFSICGESPIIIVTLTIG</sequence>
<reference evidence="4" key="1">
    <citation type="submission" date="2023-07" db="EMBL/GenBank/DDBJ databases">
        <title>Chromosome-level genome assembly of Artemia franciscana.</title>
        <authorList>
            <person name="Jo E."/>
        </authorList>
    </citation>
    <scope>NUCLEOTIDE SEQUENCE</scope>
    <source>
        <tissue evidence="4">Whole body</tissue>
    </source>
</reference>
<dbReference type="InterPro" id="IPR001878">
    <property type="entry name" value="Znf_CCHC"/>
</dbReference>
<feature type="compositionally biased region" description="Basic and acidic residues" evidence="2">
    <location>
        <begin position="226"/>
        <end position="239"/>
    </location>
</feature>
<keyword evidence="5" id="KW-1185">Reference proteome</keyword>
<dbReference type="GO" id="GO:0008270">
    <property type="term" value="F:zinc ion binding"/>
    <property type="evidence" value="ECO:0007669"/>
    <property type="project" value="UniProtKB-KW"/>
</dbReference>
<accession>A0AA88HY59</accession>
<dbReference type="GO" id="GO:0003676">
    <property type="term" value="F:nucleic acid binding"/>
    <property type="evidence" value="ECO:0007669"/>
    <property type="project" value="InterPro"/>
</dbReference>
<organism evidence="4 5">
    <name type="scientific">Artemia franciscana</name>
    <name type="common">Brine shrimp</name>
    <name type="synonym">Artemia sanfranciscana</name>
    <dbReference type="NCBI Taxonomy" id="6661"/>
    <lineage>
        <taxon>Eukaryota</taxon>
        <taxon>Metazoa</taxon>
        <taxon>Ecdysozoa</taxon>
        <taxon>Arthropoda</taxon>
        <taxon>Crustacea</taxon>
        <taxon>Branchiopoda</taxon>
        <taxon>Anostraca</taxon>
        <taxon>Artemiidae</taxon>
        <taxon>Artemia</taxon>
    </lineage>
</organism>
<feature type="domain" description="CCHC-type" evidence="3">
    <location>
        <begin position="174"/>
        <end position="187"/>
    </location>
</feature>
<evidence type="ECO:0000259" key="3">
    <source>
        <dbReference type="PROSITE" id="PS50158"/>
    </source>
</evidence>
<keyword evidence="1" id="KW-0863">Zinc-finger</keyword>
<keyword evidence="1" id="KW-0862">Zinc</keyword>
<dbReference type="EMBL" id="JAVRJZ010000010">
    <property type="protein sequence ID" value="KAK2718010.1"/>
    <property type="molecule type" value="Genomic_DNA"/>
</dbReference>
<dbReference type="Gene3D" id="4.10.60.10">
    <property type="entry name" value="Zinc finger, CCHC-type"/>
    <property type="match status" value="1"/>
</dbReference>
<evidence type="ECO:0000313" key="5">
    <source>
        <dbReference type="Proteomes" id="UP001187531"/>
    </source>
</evidence>
<dbReference type="Proteomes" id="UP001187531">
    <property type="component" value="Unassembled WGS sequence"/>
</dbReference>
<feature type="region of interest" description="Disordered" evidence="2">
    <location>
        <begin position="225"/>
        <end position="248"/>
    </location>
</feature>
<evidence type="ECO:0000256" key="1">
    <source>
        <dbReference type="PROSITE-ProRule" id="PRU00047"/>
    </source>
</evidence>
<evidence type="ECO:0000256" key="2">
    <source>
        <dbReference type="SAM" id="MobiDB-lite"/>
    </source>
</evidence>
<dbReference type="AlphaFoldDB" id="A0AA88HY59"/>
<evidence type="ECO:0000313" key="4">
    <source>
        <dbReference type="EMBL" id="KAK2718010.1"/>
    </source>
</evidence>
<name>A0AA88HY59_ARTSF</name>
<comment type="caution">
    <text evidence="4">The sequence shown here is derived from an EMBL/GenBank/DDBJ whole genome shotgun (WGS) entry which is preliminary data.</text>
</comment>
<proteinExistence type="predicted"/>
<dbReference type="SMART" id="SM00343">
    <property type="entry name" value="ZnF_C2HC"/>
    <property type="match status" value="2"/>
</dbReference>
<protein>
    <recommendedName>
        <fullName evidence="3">CCHC-type domain-containing protein</fullName>
    </recommendedName>
</protein>
<dbReference type="PROSITE" id="PS50158">
    <property type="entry name" value="ZF_CCHC"/>
    <property type="match status" value="1"/>
</dbReference>
<gene>
    <name evidence="4" type="ORF">QYM36_006706</name>
</gene>
<keyword evidence="1" id="KW-0479">Metal-binding</keyword>